<dbReference type="PANTHER" id="PTHR18829">
    <property type="entry name" value="PROTEIN YAE1 HOMOLOG"/>
    <property type="match status" value="1"/>
</dbReference>
<keyword evidence="7" id="KW-1185">Reference proteome</keyword>
<evidence type="ECO:0000259" key="5">
    <source>
        <dbReference type="Pfam" id="PF09811"/>
    </source>
</evidence>
<evidence type="ECO:0000256" key="4">
    <source>
        <dbReference type="ARBA" id="ARBA00023242"/>
    </source>
</evidence>
<proteinExistence type="predicted"/>
<accession>A0A195CTP0</accession>
<evidence type="ECO:0000256" key="3">
    <source>
        <dbReference type="ARBA" id="ARBA00022490"/>
    </source>
</evidence>
<evidence type="ECO:0000256" key="2">
    <source>
        <dbReference type="ARBA" id="ARBA00004496"/>
    </source>
</evidence>
<keyword evidence="4" id="KW-0539">Nucleus</keyword>
<feature type="domain" description="Essential protein Yae1 N-terminal" evidence="5">
    <location>
        <begin position="37"/>
        <end position="75"/>
    </location>
</feature>
<dbReference type="Proteomes" id="UP000078542">
    <property type="component" value="Unassembled WGS sequence"/>
</dbReference>
<dbReference type="STRING" id="456900.A0A195CTP0"/>
<keyword evidence="3" id="KW-0963">Cytoplasm</keyword>
<dbReference type="OrthoDB" id="20086at2759"/>
<dbReference type="InterPro" id="IPR038881">
    <property type="entry name" value="Yae1-like"/>
</dbReference>
<dbReference type="Pfam" id="PF09811">
    <property type="entry name" value="Yae1_N"/>
    <property type="match status" value="1"/>
</dbReference>
<comment type="subcellular location">
    <subcellularLocation>
        <location evidence="2">Cytoplasm</location>
    </subcellularLocation>
    <subcellularLocation>
        <location evidence="1">Nucleus</location>
    </subcellularLocation>
</comment>
<dbReference type="PANTHER" id="PTHR18829:SF0">
    <property type="entry name" value="PROTEIN YAE1 HOMOLOG"/>
    <property type="match status" value="1"/>
</dbReference>
<evidence type="ECO:0000313" key="7">
    <source>
        <dbReference type="Proteomes" id="UP000078542"/>
    </source>
</evidence>
<name>A0A195CTP0_9HYME</name>
<protein>
    <submittedName>
        <fullName evidence="6">Uncharacterized protein C7orf36</fullName>
    </submittedName>
</protein>
<organism evidence="6 7">
    <name type="scientific">Cyphomyrmex costatus</name>
    <dbReference type="NCBI Taxonomy" id="456900"/>
    <lineage>
        <taxon>Eukaryota</taxon>
        <taxon>Metazoa</taxon>
        <taxon>Ecdysozoa</taxon>
        <taxon>Arthropoda</taxon>
        <taxon>Hexapoda</taxon>
        <taxon>Insecta</taxon>
        <taxon>Pterygota</taxon>
        <taxon>Neoptera</taxon>
        <taxon>Endopterygota</taxon>
        <taxon>Hymenoptera</taxon>
        <taxon>Apocrita</taxon>
        <taxon>Aculeata</taxon>
        <taxon>Formicoidea</taxon>
        <taxon>Formicidae</taxon>
        <taxon>Myrmicinae</taxon>
        <taxon>Cyphomyrmex</taxon>
    </lineage>
</organism>
<dbReference type="AlphaFoldDB" id="A0A195CTP0"/>
<evidence type="ECO:0000256" key="1">
    <source>
        <dbReference type="ARBA" id="ARBA00004123"/>
    </source>
</evidence>
<gene>
    <name evidence="6" type="ORF">ALC62_05626</name>
</gene>
<evidence type="ECO:0000313" key="6">
    <source>
        <dbReference type="EMBL" id="KYN03499.1"/>
    </source>
</evidence>
<dbReference type="GO" id="GO:0005737">
    <property type="term" value="C:cytoplasm"/>
    <property type="evidence" value="ECO:0007669"/>
    <property type="project" value="UniProtKB-SubCell"/>
</dbReference>
<reference evidence="6 7" key="1">
    <citation type="submission" date="2016-03" db="EMBL/GenBank/DDBJ databases">
        <title>Cyphomyrmex costatus WGS genome.</title>
        <authorList>
            <person name="Nygaard S."/>
            <person name="Hu H."/>
            <person name="Boomsma J."/>
            <person name="Zhang G."/>
        </authorList>
    </citation>
    <scope>NUCLEOTIDE SEQUENCE [LARGE SCALE GENOMIC DNA]</scope>
    <source>
        <strain evidence="6">MS0001</strain>
        <tissue evidence="6">Whole body</tissue>
    </source>
</reference>
<sequence>MEDVIQTTKDDLAKDDESLNIASKCWKRITDAAVKTGYREGIQDGADSVLQEGFDIGYKDGFETAFILGRYKGLAAASTFTLEHPTDVAVALEKTRRGACWICNVESQTKPFNPHENASFSEILSKQRENSAEVINRLHEYFKLDLEKSDTGINSTV</sequence>
<dbReference type="InterPro" id="IPR019191">
    <property type="entry name" value="Essential_protein_Yae1_N"/>
</dbReference>
<dbReference type="KEGG" id="ccoa:108773409"/>
<dbReference type="GO" id="GO:0005634">
    <property type="term" value="C:nucleus"/>
    <property type="evidence" value="ECO:0007669"/>
    <property type="project" value="UniProtKB-SubCell"/>
</dbReference>
<dbReference type="EMBL" id="KQ977329">
    <property type="protein sequence ID" value="KYN03499.1"/>
    <property type="molecule type" value="Genomic_DNA"/>
</dbReference>